<proteinExistence type="predicted"/>
<dbReference type="PROSITE" id="PS00041">
    <property type="entry name" value="HTH_ARAC_FAMILY_1"/>
    <property type="match status" value="1"/>
</dbReference>
<keyword evidence="3" id="KW-0804">Transcription</keyword>
<dbReference type="InterPro" id="IPR018060">
    <property type="entry name" value="HTH_AraC"/>
</dbReference>
<dbReference type="GO" id="GO:0043565">
    <property type="term" value="F:sequence-specific DNA binding"/>
    <property type="evidence" value="ECO:0007669"/>
    <property type="project" value="InterPro"/>
</dbReference>
<dbReference type="EMBL" id="CP034298">
    <property type="protein sequence ID" value="QHH10347.1"/>
    <property type="molecule type" value="Genomic_DNA"/>
</dbReference>
<evidence type="ECO:0000256" key="2">
    <source>
        <dbReference type="ARBA" id="ARBA00023125"/>
    </source>
</evidence>
<dbReference type="Gene3D" id="1.10.10.60">
    <property type="entry name" value="Homeodomain-like"/>
    <property type="match status" value="2"/>
</dbReference>
<dbReference type="PANTHER" id="PTHR43280">
    <property type="entry name" value="ARAC-FAMILY TRANSCRIPTIONAL REGULATOR"/>
    <property type="match status" value="1"/>
</dbReference>
<accession>A0A2S1M765</accession>
<evidence type="ECO:0000259" key="4">
    <source>
        <dbReference type="PROSITE" id="PS01124"/>
    </source>
</evidence>
<reference evidence="5" key="4">
    <citation type="submission" date="2019-12" db="EMBL/GenBank/DDBJ databases">
        <authorList>
            <consortium name="NCBI Pathogen Detection Project"/>
        </authorList>
    </citation>
    <scope>NUCLEOTIDE SEQUENCE</scope>
    <source>
        <strain evidence="5">1930</strain>
    </source>
</reference>
<gene>
    <name evidence="6" type="ORF">EHC69_13715</name>
    <name evidence="7" type="ORF">FVP01_13810</name>
    <name evidence="5" type="ORF">I7278_03065</name>
</gene>
<dbReference type="GO" id="GO:0003700">
    <property type="term" value="F:DNA-binding transcription factor activity"/>
    <property type="evidence" value="ECO:0007669"/>
    <property type="project" value="InterPro"/>
</dbReference>
<dbReference type="AlphaFoldDB" id="A0A2S1M765"/>
<dbReference type="InterPro" id="IPR018062">
    <property type="entry name" value="HTH_AraC-typ_CS"/>
</dbReference>
<dbReference type="PROSITE" id="PS01124">
    <property type="entry name" value="HTH_ARAC_FAMILY_2"/>
    <property type="match status" value="1"/>
</dbReference>
<evidence type="ECO:0000256" key="1">
    <source>
        <dbReference type="ARBA" id="ARBA00023015"/>
    </source>
</evidence>
<reference evidence="7 8" key="3">
    <citation type="submission" date="2019-08" db="EMBL/GenBank/DDBJ databases">
        <title>Emerging of two pre-pandemic pathogenic O4:KUT lineages of Vibrio parahaemolyticus in coastal eastern China.</title>
        <authorList>
            <person name="Yu H."/>
        </authorList>
    </citation>
    <scope>NUCLEOTIDE SEQUENCE [LARGE SCALE GENOMIC DNA]</scope>
    <source>
        <strain evidence="7 8">HZ17-383</strain>
    </source>
</reference>
<dbReference type="PANTHER" id="PTHR43280:SF2">
    <property type="entry name" value="HTH-TYPE TRANSCRIPTIONAL REGULATOR EXSA"/>
    <property type="match status" value="1"/>
</dbReference>
<keyword evidence="2" id="KW-0238">DNA-binding</keyword>
<evidence type="ECO:0000313" key="7">
    <source>
        <dbReference type="EMBL" id="TXN17016.1"/>
    </source>
</evidence>
<dbReference type="PRINTS" id="PR00032">
    <property type="entry name" value="HTHARAC"/>
</dbReference>
<dbReference type="EMBL" id="DACQKT010000001">
    <property type="protein sequence ID" value="HAS6675786.1"/>
    <property type="molecule type" value="Genomic_DNA"/>
</dbReference>
<dbReference type="InterPro" id="IPR020449">
    <property type="entry name" value="Tscrpt_reg_AraC-type_HTH"/>
</dbReference>
<dbReference type="SMART" id="SM00342">
    <property type="entry name" value="HTH_ARAC"/>
    <property type="match status" value="1"/>
</dbReference>
<dbReference type="OMA" id="KIAYIAY"/>
<dbReference type="Proteomes" id="UP000321504">
    <property type="component" value="Unassembled WGS sequence"/>
</dbReference>
<dbReference type="Proteomes" id="UP000856022">
    <property type="component" value="Unassembled WGS sequence"/>
</dbReference>
<evidence type="ECO:0000313" key="6">
    <source>
        <dbReference type="EMBL" id="QHH10347.1"/>
    </source>
</evidence>
<evidence type="ECO:0000313" key="5">
    <source>
        <dbReference type="EMBL" id="HAS6675786.1"/>
    </source>
</evidence>
<protein>
    <submittedName>
        <fullName evidence="6">AraC family transcriptional regulator</fullName>
    </submittedName>
    <submittedName>
        <fullName evidence="5">Helix-turn-helix domain-containing protein</fullName>
    </submittedName>
    <submittedName>
        <fullName evidence="7">Helix-turn-helix transcriptional regulator</fullName>
    </submittedName>
</protein>
<dbReference type="EMBL" id="VRMQ01000002">
    <property type="protein sequence ID" value="TXN17016.1"/>
    <property type="molecule type" value="Genomic_DNA"/>
</dbReference>
<sequence length="251" mass="29291">MFRLKLKGCHMERVTKAYWIGEPLHTLPEEFKAEFEQHFDLLDCSNDISVLSDKEFCYFFYYITHDPTDHAKSIATLCENLDKKLIVVTKENTECCLPPSHITAECYELNENTLPVWLSQAKLKYFLHAKVDDAQISADNIFSRNGKSNFSDVVNYIANNVHKDLREEEAAALCHYSPTYFSKVFHRKVGMCFRDYVTAKRISLAKKMLIENESMKIAYIAYQCGYRDVSYFSRIFKKKTGLSPANYRQQF</sequence>
<dbReference type="Pfam" id="PF12833">
    <property type="entry name" value="HTH_18"/>
    <property type="match status" value="1"/>
</dbReference>
<organism evidence="5">
    <name type="scientific">Vibrio parahaemolyticus</name>
    <dbReference type="NCBI Taxonomy" id="670"/>
    <lineage>
        <taxon>Bacteria</taxon>
        <taxon>Pseudomonadati</taxon>
        <taxon>Pseudomonadota</taxon>
        <taxon>Gammaproteobacteria</taxon>
        <taxon>Vibrionales</taxon>
        <taxon>Vibrionaceae</taxon>
        <taxon>Vibrio</taxon>
    </lineage>
</organism>
<dbReference type="Proteomes" id="UP000464718">
    <property type="component" value="Chromosome i"/>
</dbReference>
<dbReference type="OrthoDB" id="5818519at2"/>
<feature type="domain" description="HTH araC/xylS-type" evidence="4">
    <location>
        <begin position="151"/>
        <end position="250"/>
    </location>
</feature>
<keyword evidence="1" id="KW-0805">Transcription regulation</keyword>
<evidence type="ECO:0000313" key="9">
    <source>
        <dbReference type="Proteomes" id="UP000464718"/>
    </source>
</evidence>
<dbReference type="InterPro" id="IPR009057">
    <property type="entry name" value="Homeodomain-like_sf"/>
</dbReference>
<name>A0A2S1M765_VIBPH</name>
<evidence type="ECO:0000313" key="8">
    <source>
        <dbReference type="Proteomes" id="UP000321504"/>
    </source>
</evidence>
<reference evidence="5" key="1">
    <citation type="journal article" date="2018" name="Genome Biol.">
        <title>SKESA: strategic k-mer extension for scrupulous assemblies.</title>
        <authorList>
            <person name="Souvorov A."/>
            <person name="Agarwala R."/>
            <person name="Lipman D.J."/>
        </authorList>
    </citation>
    <scope>NUCLEOTIDE SEQUENCE</scope>
    <source>
        <strain evidence="5">1930</strain>
    </source>
</reference>
<dbReference type="SUPFAM" id="SSF46689">
    <property type="entry name" value="Homeodomain-like"/>
    <property type="match status" value="2"/>
</dbReference>
<evidence type="ECO:0000256" key="3">
    <source>
        <dbReference type="ARBA" id="ARBA00023163"/>
    </source>
</evidence>
<reference evidence="6 9" key="2">
    <citation type="submission" date="2018-12" db="EMBL/GenBank/DDBJ databases">
        <title>Genomic insights into the evolutionary origins and pathogenicity of five Vibrio parahaemolyticus strains isolated from the shrimp with acute hepatopancreatic necrosis disease (AHPND).</title>
        <authorList>
            <person name="Yang Q."/>
            <person name="Dong X."/>
            <person name="Xie G."/>
            <person name="Fu S."/>
            <person name="Zou P."/>
            <person name="Sun J."/>
            <person name="Wang Y."/>
            <person name="Huang J."/>
        </authorList>
    </citation>
    <scope>NUCLEOTIDE SEQUENCE [LARGE SCALE GENOMIC DNA]</scope>
    <source>
        <strain evidence="6 9">20160303005-1</strain>
    </source>
</reference>